<dbReference type="Proteomes" id="UP000304953">
    <property type="component" value="Unassembled WGS sequence"/>
</dbReference>
<accession>A0AC61RLQ8</accession>
<protein>
    <submittedName>
        <fullName evidence="1">Uncharacterized protein</fullName>
    </submittedName>
</protein>
<name>A0AC61RLQ8_9FIRM</name>
<sequence length="124" mass="13815">MKRKSIIILLFFVALMFLMPGISAEAKTKPKLEVKKKTTAVGQKCRLKFNGVSGRAVVKWKTSNKQVVSIAKRKGNTVTFKTVKKGKAVVTATYKKKKYQCRVTVKAGEKKKTAADHPVLNMVM</sequence>
<keyword evidence="2" id="KW-1185">Reference proteome</keyword>
<gene>
    <name evidence="1" type="ORF">E5329_27730</name>
</gene>
<organism evidence="1 2">
    <name type="scientific">Petralouisia muris</name>
    <dbReference type="NCBI Taxonomy" id="3032872"/>
    <lineage>
        <taxon>Bacteria</taxon>
        <taxon>Bacillati</taxon>
        <taxon>Bacillota</taxon>
        <taxon>Clostridia</taxon>
        <taxon>Lachnospirales</taxon>
        <taxon>Lachnospiraceae</taxon>
        <taxon>Petralouisia</taxon>
    </lineage>
</organism>
<reference evidence="1" key="1">
    <citation type="submission" date="2019-04" db="EMBL/GenBank/DDBJ databases">
        <title>Microbes associate with the intestines of laboratory mice.</title>
        <authorList>
            <person name="Navarre W."/>
            <person name="Wong E."/>
            <person name="Huang K."/>
            <person name="Tropini C."/>
            <person name="Ng K."/>
            <person name="Yu B."/>
        </authorList>
    </citation>
    <scope>NUCLEOTIDE SEQUENCE</scope>
    <source>
        <strain evidence="1">NM01_1-7b</strain>
    </source>
</reference>
<evidence type="ECO:0000313" key="2">
    <source>
        <dbReference type="Proteomes" id="UP000304953"/>
    </source>
</evidence>
<evidence type="ECO:0000313" key="1">
    <source>
        <dbReference type="EMBL" id="TGY86917.1"/>
    </source>
</evidence>
<proteinExistence type="predicted"/>
<dbReference type="EMBL" id="SRYA01000138">
    <property type="protein sequence ID" value="TGY86917.1"/>
    <property type="molecule type" value="Genomic_DNA"/>
</dbReference>
<comment type="caution">
    <text evidence="1">The sequence shown here is derived from an EMBL/GenBank/DDBJ whole genome shotgun (WGS) entry which is preliminary data.</text>
</comment>